<dbReference type="SUPFAM" id="SSF52047">
    <property type="entry name" value="RNI-like"/>
    <property type="match status" value="1"/>
</dbReference>
<protein>
    <submittedName>
        <fullName evidence="1">Uncharacterized protein</fullName>
    </submittedName>
</protein>
<name>R7S578_PUNST</name>
<dbReference type="RefSeq" id="XP_007387960.1">
    <property type="nucleotide sequence ID" value="XM_007387898.1"/>
</dbReference>
<dbReference type="Proteomes" id="UP000054196">
    <property type="component" value="Unassembled WGS sequence"/>
</dbReference>
<dbReference type="EMBL" id="JH687552">
    <property type="protein sequence ID" value="EIN05037.1"/>
    <property type="molecule type" value="Genomic_DNA"/>
</dbReference>
<dbReference type="OrthoDB" id="2269034at2759"/>
<evidence type="ECO:0000313" key="1">
    <source>
        <dbReference type="EMBL" id="EIN05037.1"/>
    </source>
</evidence>
<gene>
    <name evidence="1" type="ORF">PUNSTDRAFT_146264</name>
</gene>
<dbReference type="AlphaFoldDB" id="R7S578"/>
<dbReference type="KEGG" id="psq:PUNSTDRAFT_146264"/>
<evidence type="ECO:0000313" key="2">
    <source>
        <dbReference type="Proteomes" id="UP000054196"/>
    </source>
</evidence>
<dbReference type="InterPro" id="IPR032675">
    <property type="entry name" value="LRR_dom_sf"/>
</dbReference>
<dbReference type="HOGENOM" id="CLU_020999_1_1_1"/>
<accession>R7S578</accession>
<keyword evidence="2" id="KW-1185">Reference proteome</keyword>
<proteinExistence type="predicted"/>
<dbReference type="GeneID" id="18881603"/>
<reference evidence="2" key="1">
    <citation type="journal article" date="2012" name="Science">
        <title>The Paleozoic origin of enzymatic lignin decomposition reconstructed from 31 fungal genomes.</title>
        <authorList>
            <person name="Floudas D."/>
            <person name="Binder M."/>
            <person name="Riley R."/>
            <person name="Barry K."/>
            <person name="Blanchette R.A."/>
            <person name="Henrissat B."/>
            <person name="Martinez A.T."/>
            <person name="Otillar R."/>
            <person name="Spatafora J.W."/>
            <person name="Yadav J.S."/>
            <person name="Aerts A."/>
            <person name="Benoit I."/>
            <person name="Boyd A."/>
            <person name="Carlson A."/>
            <person name="Copeland A."/>
            <person name="Coutinho P.M."/>
            <person name="de Vries R.P."/>
            <person name="Ferreira P."/>
            <person name="Findley K."/>
            <person name="Foster B."/>
            <person name="Gaskell J."/>
            <person name="Glotzer D."/>
            <person name="Gorecki P."/>
            <person name="Heitman J."/>
            <person name="Hesse C."/>
            <person name="Hori C."/>
            <person name="Igarashi K."/>
            <person name="Jurgens J.A."/>
            <person name="Kallen N."/>
            <person name="Kersten P."/>
            <person name="Kohler A."/>
            <person name="Kuees U."/>
            <person name="Kumar T.K.A."/>
            <person name="Kuo A."/>
            <person name="LaButti K."/>
            <person name="Larrondo L.F."/>
            <person name="Lindquist E."/>
            <person name="Ling A."/>
            <person name="Lombard V."/>
            <person name="Lucas S."/>
            <person name="Lundell T."/>
            <person name="Martin R."/>
            <person name="McLaughlin D.J."/>
            <person name="Morgenstern I."/>
            <person name="Morin E."/>
            <person name="Murat C."/>
            <person name="Nagy L.G."/>
            <person name="Nolan M."/>
            <person name="Ohm R.A."/>
            <person name="Patyshakuliyeva A."/>
            <person name="Rokas A."/>
            <person name="Ruiz-Duenas F.J."/>
            <person name="Sabat G."/>
            <person name="Salamov A."/>
            <person name="Samejima M."/>
            <person name="Schmutz J."/>
            <person name="Slot J.C."/>
            <person name="St John F."/>
            <person name="Stenlid J."/>
            <person name="Sun H."/>
            <person name="Sun S."/>
            <person name="Syed K."/>
            <person name="Tsang A."/>
            <person name="Wiebenga A."/>
            <person name="Young D."/>
            <person name="Pisabarro A."/>
            <person name="Eastwood D.C."/>
            <person name="Martin F."/>
            <person name="Cullen D."/>
            <person name="Grigoriev I.V."/>
            <person name="Hibbett D.S."/>
        </authorList>
    </citation>
    <scope>NUCLEOTIDE SEQUENCE [LARGE SCALE GENOMIC DNA]</scope>
    <source>
        <strain evidence="2">HHB-11173 SS5</strain>
    </source>
</reference>
<organism evidence="1 2">
    <name type="scientific">Punctularia strigosozonata (strain HHB-11173)</name>
    <name type="common">White-rot fungus</name>
    <dbReference type="NCBI Taxonomy" id="741275"/>
    <lineage>
        <taxon>Eukaryota</taxon>
        <taxon>Fungi</taxon>
        <taxon>Dikarya</taxon>
        <taxon>Basidiomycota</taxon>
        <taxon>Agaricomycotina</taxon>
        <taxon>Agaricomycetes</taxon>
        <taxon>Corticiales</taxon>
        <taxon>Punctulariaceae</taxon>
        <taxon>Punctularia</taxon>
    </lineage>
</organism>
<sequence>MPPEVLQHVFFLYKDASSEHDWEWIRISQICGHWRDVALSSATLWNTPNLRFPELALEMLRRARRAPLHVMYLARPWISGNDTFDTESHEGEDLGDGERILGRKAQRNPLTLLSLDAAAHIIELDIAADGPTIISTLQSHPGQLTRLRDFSVENTTEIDLYPSFAFMADQYPSLERLNLYQCYPPWTSNLLLTPARLRRLDIHTEIRRQPHADSFDDVLTFLKLQPNLESIYLAAALPLLNDTNQDKVPIKVHLPHLKQLDLEDTLAEVQYFFSCLRIFADCRVKAEVHQEKSDYRKSHLLGTETL</sequence>
<dbReference type="Gene3D" id="3.80.10.10">
    <property type="entry name" value="Ribonuclease Inhibitor"/>
    <property type="match status" value="1"/>
</dbReference>